<sequence>MADLIKTVRGLDQNGPGDEGQNLATLWRNLVESSDRRFHAAEESTLRWLLKSMNGPSPAAETLRRYPLTWTILDAVFRRIPLFSLAKSLADRRFLGILQQTLKEVSVPQGESSVQTSPKRKRPGLDTYALEDLRSSEGCLSSAQAVLGALATLLQRINSSAGASSHDRIGAEHIKSLFNLTASDAVSLVAPALVLCNLLLHNGTPEDFEEYQSWIQTINSVWDLHLQGSDDTYQIATFVFGPVVLLLDKLEGGTSPSNQDAVVSAGLRKRWANDLRAFMRRNLVLPARAVYMATQEINPITDALIATEDKIGKSAPVLYSLIADVSSSALLRGSRKVHEDWLKEVFRAIRSSLHQKRNMAPTMQSIFSKASASSMPIALEDLRSVCQKLALGDEVNWPLVASIAKCDPDVFQKAQDGRDLLGDVCSKSLDASAASEENRGHVLEVIESVLQGFRTARDFSGFLRLWYQQLCDAERNKAVSASPWFQVGRKGGLSVSIIDIVEKDLTPKLLLDVLGWVKEQKSREQALCLWLSVISEGINREEFKDAACEAFHSLRPQIKKSSAPIAALRWRVTSRIIAWSPPEKRSAYWEEAKPRLSSILRKSPIRSAEAFEAFKCSCQVWAIFIPDDEKLEEAADLVQGFTKRLAEEEFTVGDAESEDFVSLFDAEDAEFDEGLDLRQYLGWYIKYSSRLQLLHYSKEPAILPLVLKAKGNSSSLGHIWASLLSNEHNLNDGKLSKVLIDHSIEALRASRKEQWSGDASGTWVSLLNQVPVDVVARPQRESIMALLMGRLPSKKEVKASSLAEWKALTSLATKLMSRPTFYEGMEFSHLVDVADLISTTATRASAADEELLEMIGRYSSMASSTIGQMADHLDERSERYFAKSADFISSVKSDADSPKALRLTLLKVLIEKSASASQLATTRAAARDALAGRIVHTIGEWVADKKLLSKPDASANFTLLAAVDAAGAGGDFSALAKLKGSSVRKLEKRSREALGAGDVRGWKVQSFLRTHLAAGLEDPRPTQIQRASEQLTPGLGESLVQEFVASVVAGMEGASKMQYLGDLIWEYKGGWTTDGQLIAVQYVADQLVAASDLEPPPTSYSLTAAHGHLTEALMTSDSSANSVHICRILLTLLERKPQAIGQWNVELLLSTVASLSSSLEQTATATTTAAVPFVSLCKLVELVIKKHRLRLEGHYHILLTALQHLLHDLLARQHPSGDEGSPAAAVPPEVRAQAFARLVTLICEPTAGAVSRMQFSSSLDSATDAAKRSAGRHMYLVLMQYVKLQLEGDVPRPVREALEPAVNSIFGVTPPEGRKILNDAMDGSGRAILRDMYKRYTKFGKWSGV</sequence>
<proteinExistence type="predicted"/>
<comment type="caution">
    <text evidence="1">The sequence shown here is derived from an EMBL/GenBank/DDBJ whole genome shotgun (WGS) entry which is preliminary data.</text>
</comment>
<gene>
    <name evidence="1" type="ORF">N3K66_001910</name>
</gene>
<protein>
    <submittedName>
        <fullName evidence="1">Uncharacterized protein</fullName>
    </submittedName>
</protein>
<evidence type="ECO:0000313" key="2">
    <source>
        <dbReference type="Proteomes" id="UP001163324"/>
    </source>
</evidence>
<reference evidence="1" key="1">
    <citation type="submission" date="2022-10" db="EMBL/GenBank/DDBJ databases">
        <title>Complete Genome of Trichothecium roseum strain YXFP-22015, a Plant Pathogen Isolated from Citrus.</title>
        <authorList>
            <person name="Wang Y."/>
            <person name="Zhu L."/>
        </authorList>
    </citation>
    <scope>NUCLEOTIDE SEQUENCE</scope>
    <source>
        <strain evidence="1">YXFP-22015</strain>
    </source>
</reference>
<keyword evidence="2" id="KW-1185">Reference proteome</keyword>
<dbReference type="EMBL" id="CM047941">
    <property type="protein sequence ID" value="KAI9902558.1"/>
    <property type="molecule type" value="Genomic_DNA"/>
</dbReference>
<organism evidence="1 2">
    <name type="scientific">Trichothecium roseum</name>
    <dbReference type="NCBI Taxonomy" id="47278"/>
    <lineage>
        <taxon>Eukaryota</taxon>
        <taxon>Fungi</taxon>
        <taxon>Dikarya</taxon>
        <taxon>Ascomycota</taxon>
        <taxon>Pezizomycotina</taxon>
        <taxon>Sordariomycetes</taxon>
        <taxon>Hypocreomycetidae</taxon>
        <taxon>Hypocreales</taxon>
        <taxon>Hypocreales incertae sedis</taxon>
        <taxon>Trichothecium</taxon>
    </lineage>
</organism>
<dbReference type="Proteomes" id="UP001163324">
    <property type="component" value="Chromosome 2"/>
</dbReference>
<accession>A0ACC0VAR6</accession>
<name>A0ACC0VAR6_9HYPO</name>
<evidence type="ECO:0000313" key="1">
    <source>
        <dbReference type="EMBL" id="KAI9902558.1"/>
    </source>
</evidence>